<proteinExistence type="predicted"/>
<keyword evidence="1" id="KW-1133">Transmembrane helix</keyword>
<keyword evidence="1" id="KW-0472">Membrane</keyword>
<evidence type="ECO:0000256" key="1">
    <source>
        <dbReference type="SAM" id="Phobius"/>
    </source>
</evidence>
<dbReference type="AlphaFoldDB" id="E8UA82"/>
<organism evidence="2 3">
    <name type="scientific">Deinococcus maricopensis (strain DSM 21211 / LMG 22137 / NRRL B-23946 / LB-34)</name>
    <dbReference type="NCBI Taxonomy" id="709986"/>
    <lineage>
        <taxon>Bacteria</taxon>
        <taxon>Thermotogati</taxon>
        <taxon>Deinococcota</taxon>
        <taxon>Deinococci</taxon>
        <taxon>Deinococcales</taxon>
        <taxon>Deinococcaceae</taxon>
        <taxon>Deinococcus</taxon>
    </lineage>
</organism>
<dbReference type="Proteomes" id="UP000008635">
    <property type="component" value="Chromosome"/>
</dbReference>
<feature type="transmembrane region" description="Helical" evidence="1">
    <location>
        <begin position="45"/>
        <end position="63"/>
    </location>
</feature>
<name>E8UA82_DEIML</name>
<dbReference type="KEGG" id="dmr:Deima_2333"/>
<dbReference type="InterPro" id="IPR012340">
    <property type="entry name" value="NA-bd_OB-fold"/>
</dbReference>
<dbReference type="RefSeq" id="WP_013557476.1">
    <property type="nucleotide sequence ID" value="NC_014958.1"/>
</dbReference>
<dbReference type="HOGENOM" id="CLU_1508241_0_0_0"/>
<protein>
    <recommendedName>
        <fullName evidence="4">NfeD-like C-terminal domain-containing protein</fullName>
    </recommendedName>
</protein>
<evidence type="ECO:0000313" key="3">
    <source>
        <dbReference type="Proteomes" id="UP000008635"/>
    </source>
</evidence>
<evidence type="ECO:0000313" key="2">
    <source>
        <dbReference type="EMBL" id="ADV67971.1"/>
    </source>
</evidence>
<keyword evidence="3" id="KW-1185">Reference proteome</keyword>
<gene>
    <name evidence="2" type="ordered locus">Deima_2333</name>
</gene>
<sequence precursor="true">MVYLLLLLVGGALLLLSLLTGHDHDFGAGHADAGEVASWLSVRAVVAFAAFFGLGGVVAGALGYGGAAQFAYALAAGLPVSAFAAWLTRVARTRGEVHTGAGRVAGRVGIVRIRPEGARPGKVEVIMAGQSTQHLALSDDALNVGEQVIVIGIERGVLHVRRWDGR</sequence>
<feature type="transmembrane region" description="Helical" evidence="1">
    <location>
        <begin position="70"/>
        <end position="88"/>
    </location>
</feature>
<dbReference type="STRING" id="709986.Deima_2333"/>
<dbReference type="Gene3D" id="2.40.50.140">
    <property type="entry name" value="Nucleic acid-binding proteins"/>
    <property type="match status" value="1"/>
</dbReference>
<accession>E8UA82</accession>
<evidence type="ECO:0008006" key="4">
    <source>
        <dbReference type="Google" id="ProtNLM"/>
    </source>
</evidence>
<dbReference type="eggNOG" id="ENOG5031MND">
    <property type="taxonomic scope" value="Bacteria"/>
</dbReference>
<reference evidence="2 3" key="1">
    <citation type="journal article" date="2011" name="Stand. Genomic Sci.">
        <title>Complete genome sequence of Deinococcus maricopensis type strain (LB-34).</title>
        <authorList>
            <person name="Pukall R."/>
            <person name="Zeytun A."/>
            <person name="Lucas S."/>
            <person name="Lapidus A."/>
            <person name="Hammon N."/>
            <person name="Deshpande S."/>
            <person name="Nolan M."/>
            <person name="Cheng J.F."/>
            <person name="Pitluck S."/>
            <person name="Liolios K."/>
            <person name="Pagani I."/>
            <person name="Mikhailova N."/>
            <person name="Ivanova N."/>
            <person name="Mavromatis K."/>
            <person name="Pati A."/>
            <person name="Tapia R."/>
            <person name="Han C."/>
            <person name="Goodwin L."/>
            <person name="Chen A."/>
            <person name="Palaniappan K."/>
            <person name="Land M."/>
            <person name="Hauser L."/>
            <person name="Chang Y.J."/>
            <person name="Jeffries C.D."/>
            <person name="Brambilla E.M."/>
            <person name="Rohde M."/>
            <person name="Goker M."/>
            <person name="Detter J.C."/>
            <person name="Woyke T."/>
            <person name="Bristow J."/>
            <person name="Eisen J.A."/>
            <person name="Markowitz V."/>
            <person name="Hugenholtz P."/>
            <person name="Kyrpides N.C."/>
            <person name="Klenk H.P."/>
        </authorList>
    </citation>
    <scope>NUCLEOTIDE SEQUENCE [LARGE SCALE GENOMIC DNA]</scope>
    <source>
        <strain evidence="3">DSM 21211 / LMG 22137 / NRRL B-23946 / LB-34</strain>
    </source>
</reference>
<dbReference type="EMBL" id="CP002454">
    <property type="protein sequence ID" value="ADV67971.1"/>
    <property type="molecule type" value="Genomic_DNA"/>
</dbReference>
<keyword evidence="1" id="KW-0812">Transmembrane</keyword>
<reference evidence="3" key="2">
    <citation type="submission" date="2011-01" db="EMBL/GenBank/DDBJ databases">
        <title>The complete genome of Deinococcus maricopensis DSM 21211.</title>
        <authorList>
            <consortium name="US DOE Joint Genome Institute (JGI-PGF)"/>
            <person name="Lucas S."/>
            <person name="Copeland A."/>
            <person name="Lapidus A."/>
            <person name="Goodwin L."/>
            <person name="Pitluck S."/>
            <person name="Kyrpides N."/>
            <person name="Mavromatis K."/>
            <person name="Pagani I."/>
            <person name="Ivanova N."/>
            <person name="Ovchinnikova G."/>
            <person name="Zeytun A."/>
            <person name="Detter J.C."/>
            <person name="Han C."/>
            <person name="Land M."/>
            <person name="Hauser L."/>
            <person name="Markowitz V."/>
            <person name="Cheng J.-F."/>
            <person name="Hugenholtz P."/>
            <person name="Woyke T."/>
            <person name="Wu D."/>
            <person name="Pukall R."/>
            <person name="Gehrich-Schroeter G."/>
            <person name="Brambilla E."/>
            <person name="Klenk H.-P."/>
            <person name="Eisen J.A."/>
        </authorList>
    </citation>
    <scope>NUCLEOTIDE SEQUENCE [LARGE SCALE GENOMIC DNA]</scope>
    <source>
        <strain evidence="3">DSM 21211 / LMG 22137 / NRRL B-23946 / LB-34</strain>
    </source>
</reference>